<evidence type="ECO:0000256" key="2">
    <source>
        <dbReference type="ARBA" id="ARBA00022737"/>
    </source>
</evidence>
<gene>
    <name evidence="5" type="ORF">CSSPJE1EN2_LOCUS19403</name>
</gene>
<name>A0ABP1BNJ0_9BRYO</name>
<evidence type="ECO:0000313" key="5">
    <source>
        <dbReference type="EMBL" id="CAK9877578.1"/>
    </source>
</evidence>
<sequence length="430" mass="46248">MEEQPPFMRRRCGRAVALNDVVSLMHLLLLLVCLFVCCCHVRAQQQQQLLLHTQDFEVLASVKNSMADLPGGCFFSTWEFAADIDPCKSFNGVECITAPDGSKRVSSLFLGPQSAGSPGLSGTLTPALGRLMYLTQLSISAGSVQGELPSSLGNLHNLQILSCDQNRVSGHIPGSFSNLRNLEILQLSQNALDGSIPWAIGELPSLKILVLSGNKLSGSIPSFSSLSLMHLDLRNNELSGRIPNLPSSLQYLSLTRNALSGGLGSLVMLQGLNYLDCSFNQFTGSIPSALFLLQLSYLMLNRNSLSGQVTVTSPININYVDLSYNHLEGTISPFLSGAQSLFLNNNNFVGAVPEVFVSRMQSADLLSLYLQHNFLNDWGALGNSPLPPSVAVCLQYNCLTPPQQSLCPKNIAGAAARPGYQCLKVLGTSG</sequence>
<dbReference type="Gene3D" id="3.80.10.10">
    <property type="entry name" value="Ribonuclease Inhibitor"/>
    <property type="match status" value="2"/>
</dbReference>
<keyword evidence="1" id="KW-0433">Leucine-rich repeat</keyword>
<dbReference type="InterPro" id="IPR053213">
    <property type="entry name" value="RLP29"/>
</dbReference>
<keyword evidence="3" id="KW-0732">Signal</keyword>
<evidence type="ECO:0000256" key="1">
    <source>
        <dbReference type="ARBA" id="ARBA00022614"/>
    </source>
</evidence>
<feature type="domain" description="Leucine-rich repeat-containing N-terminal plant-type" evidence="4">
    <location>
        <begin position="53"/>
        <end position="95"/>
    </location>
</feature>
<dbReference type="PROSITE" id="PS51450">
    <property type="entry name" value="LRR"/>
    <property type="match status" value="1"/>
</dbReference>
<feature type="chain" id="PRO_5046218432" description="Leucine-rich repeat-containing N-terminal plant-type domain-containing protein" evidence="3">
    <location>
        <begin position="44"/>
        <end position="430"/>
    </location>
</feature>
<organism evidence="5 6">
    <name type="scientific">Sphagnum jensenii</name>
    <dbReference type="NCBI Taxonomy" id="128206"/>
    <lineage>
        <taxon>Eukaryota</taxon>
        <taxon>Viridiplantae</taxon>
        <taxon>Streptophyta</taxon>
        <taxon>Embryophyta</taxon>
        <taxon>Bryophyta</taxon>
        <taxon>Sphagnophytina</taxon>
        <taxon>Sphagnopsida</taxon>
        <taxon>Sphagnales</taxon>
        <taxon>Sphagnaceae</taxon>
        <taxon>Sphagnum</taxon>
    </lineage>
</organism>
<dbReference type="PANTHER" id="PTHR48009:SF4">
    <property type="entry name" value="LEUCINE-RICH REPEAT (LRR) FAMILY PROTEIN"/>
    <property type="match status" value="1"/>
</dbReference>
<proteinExistence type="predicted"/>
<dbReference type="InterPro" id="IPR032675">
    <property type="entry name" value="LRR_dom_sf"/>
</dbReference>
<dbReference type="EMBL" id="OZ023707">
    <property type="protein sequence ID" value="CAK9877578.1"/>
    <property type="molecule type" value="Genomic_DNA"/>
</dbReference>
<dbReference type="Pfam" id="PF13855">
    <property type="entry name" value="LRR_8"/>
    <property type="match status" value="1"/>
</dbReference>
<evidence type="ECO:0000259" key="4">
    <source>
        <dbReference type="Pfam" id="PF08263"/>
    </source>
</evidence>
<dbReference type="Pfam" id="PF08263">
    <property type="entry name" value="LRRNT_2"/>
    <property type="match status" value="1"/>
</dbReference>
<accession>A0ABP1BNJ0</accession>
<feature type="signal peptide" evidence="3">
    <location>
        <begin position="1"/>
        <end position="43"/>
    </location>
</feature>
<keyword evidence="2" id="KW-0677">Repeat</keyword>
<evidence type="ECO:0000313" key="6">
    <source>
        <dbReference type="Proteomes" id="UP001497522"/>
    </source>
</evidence>
<keyword evidence="6" id="KW-1185">Reference proteome</keyword>
<dbReference type="SUPFAM" id="SSF52058">
    <property type="entry name" value="L domain-like"/>
    <property type="match status" value="1"/>
</dbReference>
<dbReference type="InterPro" id="IPR013210">
    <property type="entry name" value="LRR_N_plant-typ"/>
</dbReference>
<dbReference type="Proteomes" id="UP001497522">
    <property type="component" value="Chromosome 6"/>
</dbReference>
<reference evidence="5" key="1">
    <citation type="submission" date="2024-03" db="EMBL/GenBank/DDBJ databases">
        <authorList>
            <consortium name="ELIXIR-Norway"/>
            <consortium name="Elixir Norway"/>
        </authorList>
    </citation>
    <scope>NUCLEOTIDE SEQUENCE</scope>
</reference>
<dbReference type="PANTHER" id="PTHR48009">
    <property type="entry name" value="LEUCINE-RICH REPEAT (LRR) FAMILY PROTEIN"/>
    <property type="match status" value="1"/>
</dbReference>
<evidence type="ECO:0000256" key="3">
    <source>
        <dbReference type="SAM" id="SignalP"/>
    </source>
</evidence>
<dbReference type="InterPro" id="IPR001611">
    <property type="entry name" value="Leu-rich_rpt"/>
</dbReference>
<protein>
    <recommendedName>
        <fullName evidence="4">Leucine-rich repeat-containing N-terminal plant-type domain-containing protein</fullName>
    </recommendedName>
</protein>
<dbReference type="Pfam" id="PF00560">
    <property type="entry name" value="LRR_1"/>
    <property type="match status" value="3"/>
</dbReference>